<protein>
    <submittedName>
        <fullName evidence="3">Trypsin-like peptidase domain-containing protein</fullName>
    </submittedName>
</protein>
<accession>A0A8J7IZU7</accession>
<evidence type="ECO:0000313" key="4">
    <source>
        <dbReference type="Proteomes" id="UP000619079"/>
    </source>
</evidence>
<dbReference type="GO" id="GO:0006508">
    <property type="term" value="P:proteolysis"/>
    <property type="evidence" value="ECO:0007669"/>
    <property type="project" value="InterPro"/>
</dbReference>
<name>A0A8J7IZU7_9RHOB</name>
<dbReference type="PRINTS" id="PR00834">
    <property type="entry name" value="PROTEASES2C"/>
</dbReference>
<sequence>MADHFLSKIGIAPEDFVLAGQAPVLEQHAALRDLLTERAGPEVAALFAEPLISRGNDTAPPTVSWYTELSGDPRPLASLSSGERDSVERYLGDHLRPLRALTENPDTAELALGALSVYGQDDVLVVGTRPVIVNWGLVPGGHGANVGSRPAHFDATLGRFLTLAPASAAPRRPVGAAEATGATVAAGAVAGSVRPAEAAASEGAARVVARERVISPIAWVPLLVLLLLAGGSLAWLLMPGTRIFNAWASPPAITDAATLQAARDLNDSLRARRDALQAALDGAMCRPDGVLVLPNGRTPEGVLPPAVGVAPERKATAAPDALLPNSPARVVVPDDSPSGEGSLLSHIEARTVMVLAMTGAGTVTTGSGFSVAPGMIVTNQHVIEPAQSAGGRLLVIGAGLAEPQLAEVLKVQGPLLEAGGDFALLRIEATTIPTFPVHLPGQSLKLTNVVAAGYPGDVLATDVNYRALLSGDLSAVPGLTVTDGIINTEQKMGPETNALMHSAALSGGNSGGPLIDMCGRLVGVNTFVRQGKLQNRGFALTSGDLMAFLNGTGVAPSVDSSVCEPVVLRAQAAPAAAE</sequence>
<evidence type="ECO:0000256" key="2">
    <source>
        <dbReference type="SAM" id="Phobius"/>
    </source>
</evidence>
<keyword evidence="2" id="KW-1133">Transmembrane helix</keyword>
<dbReference type="AlphaFoldDB" id="A0A8J7IZU7"/>
<evidence type="ECO:0000256" key="1">
    <source>
        <dbReference type="SAM" id="Coils"/>
    </source>
</evidence>
<dbReference type="InterPro" id="IPR009003">
    <property type="entry name" value="Peptidase_S1_PA"/>
</dbReference>
<comment type="caution">
    <text evidence="3">The sequence shown here is derived from an EMBL/GenBank/DDBJ whole genome shotgun (WGS) entry which is preliminary data.</text>
</comment>
<dbReference type="SUPFAM" id="SSF50494">
    <property type="entry name" value="Trypsin-like serine proteases"/>
    <property type="match status" value="1"/>
</dbReference>
<dbReference type="EMBL" id="JAELVR010000002">
    <property type="protein sequence ID" value="MBJ6370495.1"/>
    <property type="molecule type" value="Genomic_DNA"/>
</dbReference>
<reference evidence="3" key="1">
    <citation type="submission" date="2020-12" db="EMBL/GenBank/DDBJ databases">
        <title>Sedimentitalea sp. nov., isolated from sand in Incheon.</title>
        <authorList>
            <person name="Kim W."/>
        </authorList>
    </citation>
    <scope>NUCLEOTIDE SEQUENCE</scope>
    <source>
        <strain evidence="3">CAU 1593</strain>
    </source>
</reference>
<dbReference type="Proteomes" id="UP000619079">
    <property type="component" value="Unassembled WGS sequence"/>
</dbReference>
<dbReference type="InterPro" id="IPR001940">
    <property type="entry name" value="Peptidase_S1C"/>
</dbReference>
<evidence type="ECO:0000313" key="3">
    <source>
        <dbReference type="EMBL" id="MBJ6370495.1"/>
    </source>
</evidence>
<dbReference type="RefSeq" id="WP_199023282.1">
    <property type="nucleotide sequence ID" value="NZ_JAELVR010000002.1"/>
</dbReference>
<feature type="transmembrane region" description="Helical" evidence="2">
    <location>
        <begin position="217"/>
        <end position="237"/>
    </location>
</feature>
<keyword evidence="2" id="KW-0472">Membrane</keyword>
<gene>
    <name evidence="3" type="ORF">JF290_03050</name>
</gene>
<keyword evidence="1" id="KW-0175">Coiled coil</keyword>
<keyword evidence="4" id="KW-1185">Reference proteome</keyword>
<dbReference type="Gene3D" id="2.40.10.10">
    <property type="entry name" value="Trypsin-like serine proteases"/>
    <property type="match status" value="2"/>
</dbReference>
<dbReference type="PANTHER" id="PTHR43019">
    <property type="entry name" value="SERINE ENDOPROTEASE DEGS"/>
    <property type="match status" value="1"/>
</dbReference>
<feature type="coiled-coil region" evidence="1">
    <location>
        <begin position="259"/>
        <end position="286"/>
    </location>
</feature>
<dbReference type="GO" id="GO:0004252">
    <property type="term" value="F:serine-type endopeptidase activity"/>
    <property type="evidence" value="ECO:0007669"/>
    <property type="project" value="InterPro"/>
</dbReference>
<dbReference type="PANTHER" id="PTHR43019:SF23">
    <property type="entry name" value="PROTEASE DO-LIKE 5, CHLOROPLASTIC"/>
    <property type="match status" value="1"/>
</dbReference>
<dbReference type="Pfam" id="PF13365">
    <property type="entry name" value="Trypsin_2"/>
    <property type="match status" value="1"/>
</dbReference>
<keyword evidence="2" id="KW-0812">Transmembrane</keyword>
<organism evidence="3 4">
    <name type="scientific">Sedimentitalea arenosa</name>
    <dbReference type="NCBI Taxonomy" id="2798803"/>
    <lineage>
        <taxon>Bacteria</taxon>
        <taxon>Pseudomonadati</taxon>
        <taxon>Pseudomonadota</taxon>
        <taxon>Alphaproteobacteria</taxon>
        <taxon>Rhodobacterales</taxon>
        <taxon>Paracoccaceae</taxon>
        <taxon>Sedimentitalea</taxon>
    </lineage>
</organism>
<dbReference type="InterPro" id="IPR043504">
    <property type="entry name" value="Peptidase_S1_PA_chymotrypsin"/>
</dbReference>
<proteinExistence type="predicted"/>